<dbReference type="PANTHER" id="PTHR32166">
    <property type="entry name" value="OSJNBA0013A04.12 PROTEIN"/>
    <property type="match status" value="1"/>
</dbReference>
<protein>
    <submittedName>
        <fullName evidence="3">HAT dimerisation domain-containing protein / transposase-related</fullName>
    </submittedName>
</protein>
<evidence type="ECO:0000259" key="2">
    <source>
        <dbReference type="Pfam" id="PF04937"/>
    </source>
</evidence>
<proteinExistence type="predicted"/>
<dbReference type="OrthoDB" id="2012664at2759"/>
<comment type="caution">
    <text evidence="3">The sequence shown here is derived from an EMBL/GenBank/DDBJ whole genome shotgun (WGS) entry which is preliminary data.</text>
</comment>
<dbReference type="Proteomes" id="UP001153555">
    <property type="component" value="Unassembled WGS sequence"/>
</dbReference>
<feature type="compositionally biased region" description="Acidic residues" evidence="1">
    <location>
        <begin position="264"/>
        <end position="277"/>
    </location>
</feature>
<organism evidence="3 4">
    <name type="scientific">Striga hermonthica</name>
    <name type="common">Purple witchweed</name>
    <name type="synonym">Buchnera hermonthica</name>
    <dbReference type="NCBI Taxonomy" id="68872"/>
    <lineage>
        <taxon>Eukaryota</taxon>
        <taxon>Viridiplantae</taxon>
        <taxon>Streptophyta</taxon>
        <taxon>Embryophyta</taxon>
        <taxon>Tracheophyta</taxon>
        <taxon>Spermatophyta</taxon>
        <taxon>Magnoliopsida</taxon>
        <taxon>eudicotyledons</taxon>
        <taxon>Gunneridae</taxon>
        <taxon>Pentapetalae</taxon>
        <taxon>asterids</taxon>
        <taxon>lamiids</taxon>
        <taxon>Lamiales</taxon>
        <taxon>Orobanchaceae</taxon>
        <taxon>Buchnereae</taxon>
        <taxon>Striga</taxon>
    </lineage>
</organism>
<feature type="region of interest" description="Disordered" evidence="1">
    <location>
        <begin position="257"/>
        <end position="277"/>
    </location>
</feature>
<dbReference type="AlphaFoldDB" id="A0A9N7R3C8"/>
<dbReference type="InterPro" id="IPR012337">
    <property type="entry name" value="RNaseH-like_sf"/>
</dbReference>
<feature type="non-terminal residue" evidence="3">
    <location>
        <position position="1"/>
    </location>
</feature>
<dbReference type="Pfam" id="PF04937">
    <property type="entry name" value="DUF659"/>
    <property type="match status" value="1"/>
</dbReference>
<dbReference type="EMBL" id="CACSLK010011299">
    <property type="protein sequence ID" value="CAA0813172.1"/>
    <property type="molecule type" value="Genomic_DNA"/>
</dbReference>
<sequence length="277" mass="32802">KLLEDKRPHLFWTPCAAHCVDLILEDIGKLPYIKDTLKKAMSVNAYVYVRPGVVNMLRHFTGEKELVRAGVTRFATAFLTLERMQVLKEKLRDMFRSRQWEESQWKKEAGGVKVTKIIFSIRFWNNVLRILKIFGPLVRVLRLVDGEKRPAMGYIYEAMDKAKEAIRDAFDVKEDKYKDAWEIIDKRWNCQLHKPLHAAAHYLNPQFLSSYTSLDLSDEIGDEFILCVERLVPDLKEQEKKMTWSCLRRKMMSKDNENEKFNFEEEEDEDEDEEDEE</sequence>
<name>A0A9N7R3C8_STRHE</name>
<reference evidence="3" key="1">
    <citation type="submission" date="2019-12" db="EMBL/GenBank/DDBJ databases">
        <authorList>
            <person name="Scholes J."/>
        </authorList>
    </citation>
    <scope>NUCLEOTIDE SEQUENCE</scope>
</reference>
<dbReference type="InterPro" id="IPR007021">
    <property type="entry name" value="DUF659"/>
</dbReference>
<gene>
    <name evidence="3" type="ORF">SHERM_13731</name>
</gene>
<dbReference type="PANTHER" id="PTHR32166:SF74">
    <property type="entry name" value="OS05G0256350 PROTEIN"/>
    <property type="match status" value="1"/>
</dbReference>
<accession>A0A9N7R3C8</accession>
<dbReference type="SUPFAM" id="SSF53098">
    <property type="entry name" value="Ribonuclease H-like"/>
    <property type="match status" value="1"/>
</dbReference>
<evidence type="ECO:0000313" key="4">
    <source>
        <dbReference type="Proteomes" id="UP001153555"/>
    </source>
</evidence>
<feature type="domain" description="DUF659" evidence="2">
    <location>
        <begin position="1"/>
        <end position="43"/>
    </location>
</feature>
<evidence type="ECO:0000313" key="3">
    <source>
        <dbReference type="EMBL" id="CAA0813172.1"/>
    </source>
</evidence>
<keyword evidence="4" id="KW-1185">Reference proteome</keyword>
<evidence type="ECO:0000256" key="1">
    <source>
        <dbReference type="SAM" id="MobiDB-lite"/>
    </source>
</evidence>